<reference evidence="2" key="1">
    <citation type="submission" date="2016-10" db="EMBL/GenBank/DDBJ databases">
        <authorList>
            <person name="Varghese N."/>
            <person name="Submissions S."/>
        </authorList>
    </citation>
    <scope>NUCLEOTIDE SEQUENCE [LARGE SCALE GENOMIC DNA]</scope>
    <source>
        <strain evidence="2">DSM 19315</strain>
    </source>
</reference>
<accession>A0A1I2XEU4</accession>
<name>A0A1I2XEU4_9BACT</name>
<dbReference type="PROSITE" id="PS51257">
    <property type="entry name" value="PROKAR_LIPOPROTEIN"/>
    <property type="match status" value="1"/>
</dbReference>
<sequence length="502" mass="57025">MRTVTLTFIFGLFALLSCDKKNDPIPNPPDEGKSEIRINSIQLQDWTDGPKKVYENEWNLSIQKSGDNSPISFSFHPNNSPIQEKIELEKGSYSYSYESESTPTFSDFLPVKISGEFDAENPDQPVDLNGVAKSKRVFFQMNYESSTPKLEQPQIMDFYPQEGDFYLYYNTSDLLKIRIPFPESERFLTQFHAANSTSLSTTYRVEWPENNDFYENSIKLDENEWPVTLIPTTLNRLDESQDETSGLAWIEGRLFSINDGDNSNEIHEIDPFSGAVVRSIEVTNAANVDWEDLAQSENHLFIGDFGNNIGNRRDLVIYKVAISDLLNQAVLEAEKIEFNYPNQTDFGNNSMNHEFDCEAMVYLDGSLHLFTKNWVSESSDHYILPSDAGSYDAELLENIDLDGLVTAADIDPESGRLILMGFRRLGSNPLEQWLWFFEGIAENKVQGRFQQSKIGGIPARGFPEGLAFWEKGNIWISSERFVLEGVYDIPPLIGVVGLEGLF</sequence>
<dbReference type="RefSeq" id="WP_092794257.1">
    <property type="nucleotide sequence ID" value="NZ_FOPC01000018.1"/>
</dbReference>
<evidence type="ECO:0000313" key="1">
    <source>
        <dbReference type="EMBL" id="SFH11539.1"/>
    </source>
</evidence>
<dbReference type="EMBL" id="FOPC01000018">
    <property type="protein sequence ID" value="SFH11539.1"/>
    <property type="molecule type" value="Genomic_DNA"/>
</dbReference>
<dbReference type="Proteomes" id="UP000199642">
    <property type="component" value="Unassembled WGS sequence"/>
</dbReference>
<dbReference type="OrthoDB" id="9798438at2"/>
<gene>
    <name evidence="1" type="ORF">SAMN04487988_11816</name>
</gene>
<dbReference type="STRING" id="435880.SAMN04487988_11816"/>
<organism evidence="1 2">
    <name type="scientific">Algoriphagus hitonicola</name>
    <dbReference type="NCBI Taxonomy" id="435880"/>
    <lineage>
        <taxon>Bacteria</taxon>
        <taxon>Pseudomonadati</taxon>
        <taxon>Bacteroidota</taxon>
        <taxon>Cytophagia</taxon>
        <taxon>Cytophagales</taxon>
        <taxon>Cyclobacteriaceae</taxon>
        <taxon>Algoriphagus</taxon>
    </lineage>
</organism>
<proteinExistence type="predicted"/>
<dbReference type="AlphaFoldDB" id="A0A1I2XEU4"/>
<protein>
    <submittedName>
        <fullName evidence="1">Uncharacterized protein</fullName>
    </submittedName>
</protein>
<evidence type="ECO:0000313" key="2">
    <source>
        <dbReference type="Proteomes" id="UP000199642"/>
    </source>
</evidence>
<keyword evidence="2" id="KW-1185">Reference proteome</keyword>